<comment type="caution">
    <text evidence="2">The sequence shown here is derived from an EMBL/GenBank/DDBJ whole genome shotgun (WGS) entry which is preliminary data.</text>
</comment>
<feature type="compositionally biased region" description="Basic and acidic residues" evidence="1">
    <location>
        <begin position="53"/>
        <end position="69"/>
    </location>
</feature>
<evidence type="ECO:0000313" key="2">
    <source>
        <dbReference type="EMBL" id="KAF4756051.1"/>
    </source>
</evidence>
<feature type="compositionally biased region" description="Basic and acidic residues" evidence="1">
    <location>
        <begin position="339"/>
        <end position="366"/>
    </location>
</feature>
<evidence type="ECO:0000313" key="3">
    <source>
        <dbReference type="Proteomes" id="UP000574390"/>
    </source>
</evidence>
<name>A0A7J6UFX3_PEROL</name>
<dbReference type="EMBL" id="JABANM010000389">
    <property type="protein sequence ID" value="KAF4756051.1"/>
    <property type="molecule type" value="Genomic_DNA"/>
</dbReference>
<reference evidence="2 3" key="1">
    <citation type="submission" date="2020-04" db="EMBL/GenBank/DDBJ databases">
        <title>Perkinsus olseni comparative genomics.</title>
        <authorList>
            <person name="Bogema D.R."/>
        </authorList>
    </citation>
    <scope>NUCLEOTIDE SEQUENCE [LARGE SCALE GENOMIC DNA]</scope>
    <source>
        <strain evidence="2">ATCC PRA-205</strain>
    </source>
</reference>
<feature type="compositionally biased region" description="Acidic residues" evidence="1">
    <location>
        <begin position="197"/>
        <end position="207"/>
    </location>
</feature>
<proteinExistence type="predicted"/>
<feature type="compositionally biased region" description="Polar residues" evidence="1">
    <location>
        <begin position="381"/>
        <end position="392"/>
    </location>
</feature>
<feature type="region of interest" description="Disordered" evidence="1">
    <location>
        <begin position="292"/>
        <end position="395"/>
    </location>
</feature>
<feature type="compositionally biased region" description="Basic and acidic residues" evidence="1">
    <location>
        <begin position="10"/>
        <end position="20"/>
    </location>
</feature>
<gene>
    <name evidence="2" type="ORF">FOZ62_031320</name>
</gene>
<sequence>ISKQLRKQKAKEIKRQREEQQDAAAAGKGRIGGQMQGSRMLTVREAPAGRSSKKLEPKTEASRQAEEMKKVNQMCKRMLIQTGRLAFPEQCRRGAVVDADGSRPKRLFAKQLTESAEEMMRKLEEEPANVAQVVVHSLSKRDSDAFSRETQPLQLTTRDRKARGPSADRTQTGMRKKSQRVGRFEELKADQERSESADEESDGDSDVSETTRILRHMYNNPQRETRLPSRTLSRSKSGFGMLSVVSKALTWKSLFRKASKTTIDPSEPDLYDKAQKELQDRMLMVTRKLQAAELRTSDRGHRASSPEQRRSFGIQAPRPPTQTTDLAKSARQASRRRKQAEAARRQEAKAKAALELQRKEEEDRRVFVTLPSSDADDSSNDEVNPSSFATTVDESRGCASRLLPGFFLGGQQQ</sequence>
<accession>A0A7J6UFX3</accession>
<feature type="non-terminal residue" evidence="2">
    <location>
        <position position="413"/>
    </location>
</feature>
<dbReference type="Proteomes" id="UP000574390">
    <property type="component" value="Unassembled WGS sequence"/>
</dbReference>
<dbReference type="AlphaFoldDB" id="A0A7J6UFX3"/>
<feature type="region of interest" description="Disordered" evidence="1">
    <location>
        <begin position="141"/>
        <end position="210"/>
    </location>
</feature>
<evidence type="ECO:0000256" key="1">
    <source>
        <dbReference type="SAM" id="MobiDB-lite"/>
    </source>
</evidence>
<organism evidence="2 3">
    <name type="scientific">Perkinsus olseni</name>
    <name type="common">Perkinsus atlanticus</name>
    <dbReference type="NCBI Taxonomy" id="32597"/>
    <lineage>
        <taxon>Eukaryota</taxon>
        <taxon>Sar</taxon>
        <taxon>Alveolata</taxon>
        <taxon>Perkinsozoa</taxon>
        <taxon>Perkinsea</taxon>
        <taxon>Perkinsida</taxon>
        <taxon>Perkinsidae</taxon>
        <taxon>Perkinsus</taxon>
    </lineage>
</organism>
<feature type="region of interest" description="Disordered" evidence="1">
    <location>
        <begin position="1"/>
        <end position="69"/>
    </location>
</feature>
<feature type="compositionally biased region" description="Basic and acidic residues" evidence="1">
    <location>
        <begin position="182"/>
        <end position="196"/>
    </location>
</feature>
<protein>
    <submittedName>
        <fullName evidence="2">Uncharacterized protein</fullName>
    </submittedName>
</protein>